<feature type="domain" description="Phosphoesterase HXTX" evidence="4">
    <location>
        <begin position="120"/>
        <end position="165"/>
    </location>
</feature>
<feature type="domain" description="Phosphoesterase HXTX" evidence="4">
    <location>
        <begin position="42"/>
        <end position="117"/>
    </location>
</feature>
<dbReference type="Pfam" id="PF02834">
    <property type="entry name" value="LigT_PEase"/>
    <property type="match status" value="2"/>
</dbReference>
<dbReference type="InterPro" id="IPR009097">
    <property type="entry name" value="Cyclic_Pdiesterase"/>
</dbReference>
<accession>A0A6N4E2Z4</accession>
<evidence type="ECO:0000259" key="4">
    <source>
        <dbReference type="Pfam" id="PF02834"/>
    </source>
</evidence>
<dbReference type="NCBIfam" id="TIGR02258">
    <property type="entry name" value="2_5_ligase"/>
    <property type="match status" value="1"/>
</dbReference>
<comment type="similarity">
    <text evidence="2">Belongs to the 2H phosphoesterase superfamily. ThpR family.</text>
</comment>
<dbReference type="GO" id="GO:0008664">
    <property type="term" value="F:RNA 2',3'-cyclic 3'-phosphodiesterase activity"/>
    <property type="evidence" value="ECO:0007669"/>
    <property type="project" value="UniProtKB-EC"/>
</dbReference>
<dbReference type="AlphaFoldDB" id="A0A6N4E2Z4"/>
<evidence type="ECO:0000313" key="6">
    <source>
        <dbReference type="Proteomes" id="UP000250928"/>
    </source>
</evidence>
<evidence type="ECO:0000256" key="3">
    <source>
        <dbReference type="SAM" id="MobiDB-lite"/>
    </source>
</evidence>
<dbReference type="GO" id="GO:0004113">
    <property type="term" value="F:2',3'-cyclic-nucleotide 3'-phosphodiesterase activity"/>
    <property type="evidence" value="ECO:0007669"/>
    <property type="project" value="InterPro"/>
</dbReference>
<proteinExistence type="inferred from homology"/>
<dbReference type="Proteomes" id="UP000250928">
    <property type="component" value="Unassembled WGS sequence"/>
</dbReference>
<evidence type="ECO:0000313" key="5">
    <source>
        <dbReference type="EMBL" id="PUE05249.1"/>
    </source>
</evidence>
<dbReference type="EC" id="3.1.4.58" evidence="2"/>
<dbReference type="EMBL" id="PQCO01000090">
    <property type="protein sequence ID" value="PUE05249.1"/>
    <property type="molecule type" value="Genomic_DNA"/>
</dbReference>
<evidence type="ECO:0000256" key="2">
    <source>
        <dbReference type="HAMAP-Rule" id="MF_01940"/>
    </source>
</evidence>
<feature type="short sequence motif" description="HXTX 2" evidence="2">
    <location>
        <begin position="153"/>
        <end position="156"/>
    </location>
</feature>
<dbReference type="HAMAP" id="MF_01940">
    <property type="entry name" value="RNA_CPDase"/>
    <property type="match status" value="1"/>
</dbReference>
<evidence type="ECO:0000256" key="1">
    <source>
        <dbReference type="ARBA" id="ARBA00022801"/>
    </source>
</evidence>
<comment type="function">
    <text evidence="2">Hydrolyzes RNA 2',3'-cyclic phosphodiester to an RNA 2'-phosphomonoester.</text>
</comment>
<feature type="region of interest" description="Disordered" evidence="3">
    <location>
        <begin position="1"/>
        <end position="26"/>
    </location>
</feature>
<dbReference type="SUPFAM" id="SSF55144">
    <property type="entry name" value="LigT-like"/>
    <property type="match status" value="1"/>
</dbReference>
<dbReference type="PANTHER" id="PTHR35561:SF1">
    <property type="entry name" value="RNA 2',3'-CYCLIC PHOSPHODIESTERASE"/>
    <property type="match status" value="1"/>
</dbReference>
<feature type="active site" description="Proton donor" evidence="2">
    <location>
        <position position="71"/>
    </location>
</feature>
<gene>
    <name evidence="5" type="ORF">C3L24_01565</name>
</gene>
<feature type="short sequence motif" description="HXTX 1" evidence="2">
    <location>
        <begin position="71"/>
        <end position="74"/>
    </location>
</feature>
<dbReference type="InterPro" id="IPR014051">
    <property type="entry name" value="Phosphoesterase_HXTX"/>
</dbReference>
<protein>
    <recommendedName>
        <fullName evidence="2">RNA 2',3'-cyclic phosphodiesterase</fullName>
        <shortName evidence="2">RNA 2',3'-CPDase</shortName>
        <ecNumber evidence="2">3.1.4.58</ecNumber>
    </recommendedName>
</protein>
<dbReference type="Gene3D" id="3.90.1140.10">
    <property type="entry name" value="Cyclic phosphodiesterase"/>
    <property type="match status" value="1"/>
</dbReference>
<comment type="catalytic activity">
    <reaction evidence="2">
        <text>a 3'-end 2',3'-cyclophospho-ribonucleotide-RNA + H2O = a 3'-end 2'-phospho-ribonucleotide-RNA + H(+)</text>
        <dbReference type="Rhea" id="RHEA:11828"/>
        <dbReference type="Rhea" id="RHEA-COMP:10464"/>
        <dbReference type="Rhea" id="RHEA-COMP:17353"/>
        <dbReference type="ChEBI" id="CHEBI:15377"/>
        <dbReference type="ChEBI" id="CHEBI:15378"/>
        <dbReference type="ChEBI" id="CHEBI:83064"/>
        <dbReference type="ChEBI" id="CHEBI:173113"/>
        <dbReference type="EC" id="3.1.4.58"/>
    </reaction>
</comment>
<feature type="compositionally biased region" description="Basic residues" evidence="3">
    <location>
        <begin position="1"/>
        <end position="14"/>
    </location>
</feature>
<feature type="active site" description="Proton acceptor" evidence="2">
    <location>
        <position position="153"/>
    </location>
</feature>
<organism evidence="5 6">
    <name type="scientific">Candidatus Sedimenticola endophacoides</name>
    <dbReference type="NCBI Taxonomy" id="2548426"/>
    <lineage>
        <taxon>Bacteria</taxon>
        <taxon>Pseudomonadati</taxon>
        <taxon>Pseudomonadota</taxon>
        <taxon>Gammaproteobacteria</taxon>
        <taxon>Chromatiales</taxon>
        <taxon>Sedimenticolaceae</taxon>
        <taxon>Sedimenticola</taxon>
    </lineage>
</organism>
<reference evidence="5 6" key="1">
    <citation type="submission" date="2018-01" db="EMBL/GenBank/DDBJ databases">
        <title>Novel co-symbiosis in the lucinid bivalve Phacoides pectinatus.</title>
        <authorList>
            <person name="Lim S.J."/>
            <person name="Davis B.G."/>
            <person name="Gill D.E."/>
            <person name="Engel A.S."/>
            <person name="Anderson L.C."/>
            <person name="Campbell B.J."/>
        </authorList>
    </citation>
    <scope>NUCLEOTIDE SEQUENCE [LARGE SCALE GENOMIC DNA]</scope>
    <source>
        <strain evidence="5">N3_P5</strain>
    </source>
</reference>
<keyword evidence="1 2" id="KW-0378">Hydrolase</keyword>
<dbReference type="InterPro" id="IPR004175">
    <property type="entry name" value="RNA_CPDase"/>
</dbReference>
<comment type="caution">
    <text evidence="5">The sequence shown here is derived from an EMBL/GenBank/DDBJ whole genome shotgun (WGS) entry which is preliminary data.</text>
</comment>
<dbReference type="PANTHER" id="PTHR35561">
    <property type="entry name" value="RNA 2',3'-CYCLIC PHOSPHODIESTERASE"/>
    <property type="match status" value="1"/>
</dbReference>
<sequence length="203" mass="22680">MGRRCGSRRLRPRWRGCSGGSKGRRNVPGELPARRLFFALWPDPRVRQTLDRLSAGFGAGQGRMQHPLDLHLTLIFLGRVEPARLACIESAAASIPFVPFRLRIDRVGYWKPPRILWCGPGETPSPLARLVADLSERLADCDFQPEARAYAPHVTLLRKARAVPAHLIENPIDWVASGFVLAASDPSGVPPYYQILKKWGRDS</sequence>
<name>A0A6N4E2Z4_9GAMM</name>